<dbReference type="CDD" id="cd01065">
    <property type="entry name" value="NAD_bind_Shikimate_DH"/>
    <property type="match status" value="1"/>
</dbReference>
<dbReference type="SUPFAM" id="SSF51735">
    <property type="entry name" value="NAD(P)-binding Rossmann-fold domains"/>
    <property type="match status" value="1"/>
</dbReference>
<dbReference type="NCBIfam" id="NF009202">
    <property type="entry name" value="PRK12550.1"/>
    <property type="match status" value="1"/>
</dbReference>
<dbReference type="EMBL" id="JBHLYR010000060">
    <property type="protein sequence ID" value="MFB9994274.1"/>
    <property type="molecule type" value="Genomic_DNA"/>
</dbReference>
<comment type="caution">
    <text evidence="2">The sequence shown here is derived from an EMBL/GenBank/DDBJ whole genome shotgun (WGS) entry which is preliminary data.</text>
</comment>
<gene>
    <name evidence="2" type="ORF">ACFFLM_20160</name>
</gene>
<dbReference type="InterPro" id="IPR013708">
    <property type="entry name" value="Shikimate_DH-bd_N"/>
</dbReference>
<evidence type="ECO:0000313" key="2">
    <source>
        <dbReference type="EMBL" id="MFB9994274.1"/>
    </source>
</evidence>
<sequence>MKPPINKDTQLCMSLSARPGNFGTRFHNHLYDALGLDFVYKAFTTTDLPAAIAGIRALGIRGCAVSMPFKEACIPYLNRLDASAAVLQSVNTIVNEGGVLHAYNTDYLAVRQLLAQQQIDPALRFVLRGSGGMARAVAFALRDAGFTRGTILARNEAAGQALAHDLGNQHGENKSGGFVWQPEHWQPRPEEAQLLINVTPIGMAGGPEAAALAFAPAQIAAGQAVMDVVALPAETPLIQAARAHRKPVITGAEVIELQALEQFVLYTGVRPDAAQVQAAATFARS</sequence>
<organism evidence="2 3">
    <name type="scientific">Deinococcus oregonensis</name>
    <dbReference type="NCBI Taxonomy" id="1805970"/>
    <lineage>
        <taxon>Bacteria</taxon>
        <taxon>Thermotogati</taxon>
        <taxon>Deinococcota</taxon>
        <taxon>Deinococci</taxon>
        <taxon>Deinococcales</taxon>
        <taxon>Deinococcaceae</taxon>
        <taxon>Deinococcus</taxon>
    </lineage>
</organism>
<protein>
    <submittedName>
        <fullName evidence="2">Shikimate 5-dehydrogenase</fullName>
    </submittedName>
</protein>
<reference evidence="2 3" key="1">
    <citation type="submission" date="2024-09" db="EMBL/GenBank/DDBJ databases">
        <authorList>
            <person name="Sun Q."/>
            <person name="Mori K."/>
        </authorList>
    </citation>
    <scope>NUCLEOTIDE SEQUENCE [LARGE SCALE GENOMIC DNA]</scope>
    <source>
        <strain evidence="2 3">JCM 13503</strain>
    </source>
</reference>
<dbReference type="SUPFAM" id="SSF53223">
    <property type="entry name" value="Aminoacid dehydrogenase-like, N-terminal domain"/>
    <property type="match status" value="1"/>
</dbReference>
<dbReference type="PANTHER" id="PTHR21089:SF9">
    <property type="entry name" value="SHIKIMATE DEHYDROGENASE-LIKE PROTEIN HI_0607"/>
    <property type="match status" value="1"/>
</dbReference>
<proteinExistence type="predicted"/>
<evidence type="ECO:0000259" key="1">
    <source>
        <dbReference type="Pfam" id="PF08501"/>
    </source>
</evidence>
<dbReference type="Gene3D" id="3.40.50.720">
    <property type="entry name" value="NAD(P)-binding Rossmann-like Domain"/>
    <property type="match status" value="1"/>
</dbReference>
<dbReference type="PANTHER" id="PTHR21089">
    <property type="entry name" value="SHIKIMATE DEHYDROGENASE"/>
    <property type="match status" value="1"/>
</dbReference>
<dbReference type="InterPro" id="IPR036291">
    <property type="entry name" value="NAD(P)-bd_dom_sf"/>
</dbReference>
<evidence type="ECO:0000313" key="3">
    <source>
        <dbReference type="Proteomes" id="UP001589733"/>
    </source>
</evidence>
<dbReference type="Gene3D" id="3.40.50.10860">
    <property type="entry name" value="Leucine Dehydrogenase, chain A, domain 1"/>
    <property type="match status" value="1"/>
</dbReference>
<dbReference type="Proteomes" id="UP001589733">
    <property type="component" value="Unassembled WGS sequence"/>
</dbReference>
<dbReference type="InterPro" id="IPR046346">
    <property type="entry name" value="Aminoacid_DH-like_N_sf"/>
</dbReference>
<dbReference type="InterPro" id="IPR022893">
    <property type="entry name" value="Shikimate_DH_fam"/>
</dbReference>
<dbReference type="RefSeq" id="WP_380014724.1">
    <property type="nucleotide sequence ID" value="NZ_JBHLYR010000060.1"/>
</dbReference>
<accession>A0ABV6B3C5</accession>
<dbReference type="Pfam" id="PF08501">
    <property type="entry name" value="Shikimate_dh_N"/>
    <property type="match status" value="1"/>
</dbReference>
<name>A0ABV6B3C5_9DEIO</name>
<feature type="domain" description="Shikimate dehydrogenase substrate binding N-terminal" evidence="1">
    <location>
        <begin position="26"/>
        <end position="93"/>
    </location>
</feature>
<keyword evidence="3" id="KW-1185">Reference proteome</keyword>